<name>A0A0E9R284_ANGAN</name>
<reference evidence="2" key="2">
    <citation type="journal article" date="2015" name="Fish Shellfish Immunol.">
        <title>Early steps in the European eel (Anguilla anguilla)-Vibrio vulnificus interaction in the gills: Role of the RtxA13 toxin.</title>
        <authorList>
            <person name="Callol A."/>
            <person name="Pajuelo D."/>
            <person name="Ebbesson L."/>
            <person name="Teles M."/>
            <person name="MacKenzie S."/>
            <person name="Amaro C."/>
        </authorList>
    </citation>
    <scope>NUCLEOTIDE SEQUENCE</scope>
</reference>
<reference evidence="2" key="1">
    <citation type="submission" date="2014-11" db="EMBL/GenBank/DDBJ databases">
        <authorList>
            <person name="Amaro Gonzalez C."/>
        </authorList>
    </citation>
    <scope>NUCLEOTIDE SEQUENCE</scope>
</reference>
<keyword evidence="1" id="KW-0732">Signal</keyword>
<feature type="chain" id="PRO_5002432169" evidence="1">
    <location>
        <begin position="20"/>
        <end position="47"/>
    </location>
</feature>
<organism evidence="2">
    <name type="scientific">Anguilla anguilla</name>
    <name type="common">European freshwater eel</name>
    <name type="synonym">Muraena anguilla</name>
    <dbReference type="NCBI Taxonomy" id="7936"/>
    <lineage>
        <taxon>Eukaryota</taxon>
        <taxon>Metazoa</taxon>
        <taxon>Chordata</taxon>
        <taxon>Craniata</taxon>
        <taxon>Vertebrata</taxon>
        <taxon>Euteleostomi</taxon>
        <taxon>Actinopterygii</taxon>
        <taxon>Neopterygii</taxon>
        <taxon>Teleostei</taxon>
        <taxon>Anguilliformes</taxon>
        <taxon>Anguillidae</taxon>
        <taxon>Anguilla</taxon>
    </lineage>
</organism>
<sequence length="47" mass="5377">MMCKIAVVLCCVLMNANEAIYTRCTLSQCPVKHVIMNRVHQNLLIEK</sequence>
<dbReference type="EMBL" id="GBXM01085972">
    <property type="protein sequence ID" value="JAH22605.1"/>
    <property type="molecule type" value="Transcribed_RNA"/>
</dbReference>
<evidence type="ECO:0000313" key="2">
    <source>
        <dbReference type="EMBL" id="JAH22605.1"/>
    </source>
</evidence>
<proteinExistence type="predicted"/>
<accession>A0A0E9R284</accession>
<protein>
    <submittedName>
        <fullName evidence="2">Uncharacterized protein</fullName>
    </submittedName>
</protein>
<dbReference type="AlphaFoldDB" id="A0A0E9R284"/>
<evidence type="ECO:0000256" key="1">
    <source>
        <dbReference type="SAM" id="SignalP"/>
    </source>
</evidence>
<feature type="signal peptide" evidence="1">
    <location>
        <begin position="1"/>
        <end position="19"/>
    </location>
</feature>